<sequence length="497" mass="56400">MVDFGDLGAGPYKRLVIRNVMVIPGHGGPATGPYDILVTGNVISEMRGHNPDEPTRMKGDRVISGDNLFVMPGMLNLHLHLRGEDLPLDYIYYLQLATGVTSIGPAEQNRVQDQLEPERNNEIIAPRLFPIYSWGSKTDFDNDFLMNPENADRVAKTMIRNGVRQVYLNGLCWNPVMFGAAAKSIEAAGGITAVHIQPSSTSQVNALDAARLGVTMIVHHYGYAESALNRQVQNYPVNYNYRDENIRFREAAQVWIEAGENPETRHRLLNDVVDSLVYYGVTMQPNRATYEANRDIVRAHGLPWHEKYTHQALWEMHLPNPENHASFQYNWTSLDEYRWHYMYDLWGDLIFEFNKRGGRVAYGTDDNYQWSTGGFGNIRELQLVLESGMHPLEILRSATYNSAQTILEPKLGMVQKGYIADILVVDGSPAENFRYLYPFGSIMMDPDSKQMYRSEGIVHTIKDGVVFENDNLMREVERIVAESKKNAGSDVVTEPFK</sequence>
<dbReference type="InterPro" id="IPR032466">
    <property type="entry name" value="Metal_Hydrolase"/>
</dbReference>
<dbReference type="Gene3D" id="3.40.50.10910">
    <property type="entry name" value="Amidohydrolase"/>
    <property type="match status" value="1"/>
</dbReference>
<organism evidence="2">
    <name type="scientific">uncultured Chloroflexi bacterium HF0770_09E03</name>
    <dbReference type="NCBI Taxonomy" id="710738"/>
    <lineage>
        <taxon>Bacteria</taxon>
        <taxon>Bacillati</taxon>
        <taxon>Chloroflexota</taxon>
        <taxon>environmental samples</taxon>
    </lineage>
</organism>
<name>E0XYM2_9CHLR</name>
<evidence type="ECO:0000313" key="2">
    <source>
        <dbReference type="EMBL" id="ADI19513.1"/>
    </source>
</evidence>
<dbReference type="AlphaFoldDB" id="E0XYM2"/>
<dbReference type="Gene3D" id="1.20.58.520">
    <property type="entry name" value="Amidohydrolase"/>
    <property type="match status" value="1"/>
</dbReference>
<dbReference type="PANTHER" id="PTHR43135">
    <property type="entry name" value="ALPHA-D-RIBOSE 1-METHYLPHOSPHONATE 5-TRIPHOSPHATE DIPHOSPHATASE"/>
    <property type="match status" value="1"/>
</dbReference>
<dbReference type="GO" id="GO:0016810">
    <property type="term" value="F:hydrolase activity, acting on carbon-nitrogen (but not peptide) bonds"/>
    <property type="evidence" value="ECO:0007669"/>
    <property type="project" value="InterPro"/>
</dbReference>
<dbReference type="SUPFAM" id="SSF51556">
    <property type="entry name" value="Metallo-dependent hydrolases"/>
    <property type="match status" value="1"/>
</dbReference>
<dbReference type="PANTHER" id="PTHR43135:SF3">
    <property type="entry name" value="ALPHA-D-RIBOSE 1-METHYLPHOSPHONATE 5-TRIPHOSPHATE DIPHOSPHATASE"/>
    <property type="match status" value="1"/>
</dbReference>
<dbReference type="Pfam" id="PF01979">
    <property type="entry name" value="Amidohydro_1"/>
    <property type="match status" value="1"/>
</dbReference>
<protein>
    <recommendedName>
        <fullName evidence="1">Amidohydrolase-related domain-containing protein</fullName>
    </recommendedName>
</protein>
<dbReference type="Gene3D" id="2.30.40.10">
    <property type="entry name" value="Urease, subunit C, domain 1"/>
    <property type="match status" value="1"/>
</dbReference>
<dbReference type="SUPFAM" id="SSF51338">
    <property type="entry name" value="Composite domain of metallo-dependent hydrolases"/>
    <property type="match status" value="1"/>
</dbReference>
<evidence type="ECO:0000259" key="1">
    <source>
        <dbReference type="Pfam" id="PF01979"/>
    </source>
</evidence>
<proteinExistence type="predicted"/>
<dbReference type="InterPro" id="IPR011059">
    <property type="entry name" value="Metal-dep_hydrolase_composite"/>
</dbReference>
<dbReference type="Gene3D" id="3.30.110.90">
    <property type="entry name" value="Amidohydrolase"/>
    <property type="match status" value="1"/>
</dbReference>
<accession>E0XYM2</accession>
<dbReference type="InterPro" id="IPR051781">
    <property type="entry name" value="Metallo-dep_Hydrolase"/>
</dbReference>
<dbReference type="EMBL" id="GU474924">
    <property type="protein sequence ID" value="ADI19513.1"/>
    <property type="molecule type" value="Genomic_DNA"/>
</dbReference>
<dbReference type="InterPro" id="IPR006680">
    <property type="entry name" value="Amidohydro-rel"/>
</dbReference>
<feature type="domain" description="Amidohydrolase-related" evidence="1">
    <location>
        <begin position="356"/>
        <end position="465"/>
    </location>
</feature>
<reference evidence="2" key="1">
    <citation type="journal article" date="2011" name="Environ. Microbiol.">
        <title>Time-series analyses of Monterey Bay coastal microbial picoplankton using a 'genome proxy' microarray.</title>
        <authorList>
            <person name="Rich V.I."/>
            <person name="Pham V.D."/>
            <person name="Eppley J."/>
            <person name="Shi Y."/>
            <person name="DeLong E.F."/>
        </authorList>
    </citation>
    <scope>NUCLEOTIDE SEQUENCE</scope>
</reference>